<dbReference type="AlphaFoldDB" id="A0A6S6U7L2"/>
<feature type="domain" description="PilZ" evidence="1">
    <location>
        <begin position="6"/>
        <end position="94"/>
    </location>
</feature>
<evidence type="ECO:0000313" key="2">
    <source>
        <dbReference type="EMBL" id="CAA6822689.1"/>
    </source>
</evidence>
<name>A0A6S6U7L2_9GAMM</name>
<dbReference type="GO" id="GO:0035438">
    <property type="term" value="F:cyclic-di-GMP binding"/>
    <property type="evidence" value="ECO:0007669"/>
    <property type="project" value="InterPro"/>
</dbReference>
<reference evidence="2" key="1">
    <citation type="submission" date="2020-01" db="EMBL/GenBank/DDBJ databases">
        <authorList>
            <person name="Meier V. D."/>
            <person name="Meier V D."/>
        </authorList>
    </citation>
    <scope>NUCLEOTIDE SEQUENCE</scope>
    <source>
        <strain evidence="2">HLG_WM_MAG_09</strain>
    </source>
</reference>
<evidence type="ECO:0000259" key="1">
    <source>
        <dbReference type="Pfam" id="PF07238"/>
    </source>
</evidence>
<protein>
    <submittedName>
        <fullName evidence="2">Type IV pilus assembly protein PilZ</fullName>
    </submittedName>
</protein>
<organism evidence="2">
    <name type="scientific">uncultured Thiotrichaceae bacterium</name>
    <dbReference type="NCBI Taxonomy" id="298394"/>
    <lineage>
        <taxon>Bacteria</taxon>
        <taxon>Pseudomonadati</taxon>
        <taxon>Pseudomonadota</taxon>
        <taxon>Gammaproteobacteria</taxon>
        <taxon>Thiotrichales</taxon>
        <taxon>Thiotrichaceae</taxon>
        <taxon>environmental samples</taxon>
    </lineage>
</organism>
<dbReference type="Gene3D" id="2.40.10.220">
    <property type="entry name" value="predicted glycosyltransferase like domains"/>
    <property type="match status" value="1"/>
</dbReference>
<proteinExistence type="predicted"/>
<gene>
    <name evidence="2" type="ORF">HELGO_WM41211</name>
</gene>
<dbReference type="Pfam" id="PF07238">
    <property type="entry name" value="PilZ"/>
    <property type="match status" value="1"/>
</dbReference>
<sequence>MESQKLSLVLSDQDELHSHYLPMLKGGGMFIPTNSELNFGDEVLVQIDLLSEKQKATVPGRVVWITPVGAQRSLMAGVGIQIMGKNRSRIQQYFESLIADRLYQAPAFPCY</sequence>
<dbReference type="InterPro" id="IPR009875">
    <property type="entry name" value="PilZ_domain"/>
</dbReference>
<dbReference type="EMBL" id="CACVAT010000369">
    <property type="protein sequence ID" value="CAA6822689.1"/>
    <property type="molecule type" value="Genomic_DNA"/>
</dbReference>
<accession>A0A6S6U7L2</accession>